<dbReference type="Proteomes" id="UP001153050">
    <property type="component" value="Unassembled WGS sequence"/>
</dbReference>
<dbReference type="Gene3D" id="1.10.150.260">
    <property type="entry name" value="YozE SAM-like"/>
    <property type="match status" value="1"/>
</dbReference>
<keyword evidence="3" id="KW-1185">Reference proteome</keyword>
<sequence length="71" mass="8466">MMTFNEFITSRRVVDNPYGDFIKQAQGDQCFPAIENWEQIVEYIRDRRLRRGATAAALTVWRHYLSKTRLN</sequence>
<dbReference type="EMBL" id="CAKXZT010000138">
    <property type="protein sequence ID" value="CAH2404513.1"/>
    <property type="molecule type" value="Genomic_DNA"/>
</dbReference>
<organism evidence="2 3">
    <name type="scientific">Mesorhizobium escarrei</name>
    <dbReference type="NCBI Taxonomy" id="666018"/>
    <lineage>
        <taxon>Bacteria</taxon>
        <taxon>Pseudomonadati</taxon>
        <taxon>Pseudomonadota</taxon>
        <taxon>Alphaproteobacteria</taxon>
        <taxon>Hyphomicrobiales</taxon>
        <taxon>Phyllobacteriaceae</taxon>
        <taxon>Mesorhizobium</taxon>
    </lineage>
</organism>
<dbReference type="InterPro" id="IPR036806">
    <property type="entry name" value="YozE_SAM-like_sf"/>
</dbReference>
<reference evidence="2 3" key="1">
    <citation type="submission" date="2022-03" db="EMBL/GenBank/DDBJ databases">
        <authorList>
            <person name="Brunel B."/>
        </authorList>
    </citation>
    <scope>NUCLEOTIDE SEQUENCE [LARGE SCALE GENOMIC DNA]</scope>
    <source>
        <strain evidence="2">STM5069sample</strain>
    </source>
</reference>
<name>A0ABN8K2K2_9HYPH</name>
<proteinExistence type="predicted"/>
<dbReference type="InterPro" id="IPR023089">
    <property type="entry name" value="YozE_SAM-like"/>
</dbReference>
<evidence type="ECO:0000259" key="1">
    <source>
        <dbReference type="Pfam" id="PF06855"/>
    </source>
</evidence>
<dbReference type="SUPFAM" id="SSF140652">
    <property type="entry name" value="YozE-like"/>
    <property type="match status" value="1"/>
</dbReference>
<gene>
    <name evidence="2" type="ORF">MES5069_420073</name>
</gene>
<feature type="domain" description="YozE SAM-like" evidence="1">
    <location>
        <begin position="3"/>
        <end position="65"/>
    </location>
</feature>
<evidence type="ECO:0000313" key="2">
    <source>
        <dbReference type="EMBL" id="CAH2404513.1"/>
    </source>
</evidence>
<protein>
    <recommendedName>
        <fullName evidence="1">YozE SAM-like domain-containing protein</fullName>
    </recommendedName>
</protein>
<evidence type="ECO:0000313" key="3">
    <source>
        <dbReference type="Proteomes" id="UP001153050"/>
    </source>
</evidence>
<comment type="caution">
    <text evidence="2">The sequence shown here is derived from an EMBL/GenBank/DDBJ whole genome shotgun (WGS) entry which is preliminary data.</text>
</comment>
<dbReference type="Pfam" id="PF06855">
    <property type="entry name" value="YozE_SAM_like"/>
    <property type="match status" value="1"/>
</dbReference>
<accession>A0ABN8K2K2</accession>